<dbReference type="STRING" id="589924.Ferp_0136"/>
<accession>D3S188</accession>
<dbReference type="EMBL" id="CP001899">
    <property type="protein sequence ID" value="ADC64324.1"/>
    <property type="molecule type" value="Genomic_DNA"/>
</dbReference>
<reference evidence="4 5" key="2">
    <citation type="journal article" date="2011" name="Stand. Genomic Sci.">
        <title>Complete genome sequence of Ferroglobus placidus AEDII12DO.</title>
        <authorList>
            <person name="Anderson I."/>
            <person name="Risso C."/>
            <person name="Holmes D."/>
            <person name="Lucas S."/>
            <person name="Copeland A."/>
            <person name="Lapidus A."/>
            <person name="Cheng J.F."/>
            <person name="Bruce D."/>
            <person name="Goodwin L."/>
            <person name="Pitluck S."/>
            <person name="Saunders E."/>
            <person name="Brettin T."/>
            <person name="Detter J.C."/>
            <person name="Han C."/>
            <person name="Tapia R."/>
            <person name="Larimer F."/>
            <person name="Land M."/>
            <person name="Hauser L."/>
            <person name="Woyke T."/>
            <person name="Lovley D."/>
            <person name="Kyrpides N."/>
            <person name="Ivanova N."/>
        </authorList>
    </citation>
    <scope>NUCLEOTIDE SEQUENCE [LARGE SCALE GENOMIC DNA]</scope>
    <source>
        <strain evidence="5">DSM 10642 / AEDII12DO</strain>
    </source>
</reference>
<dbReference type="HOGENOM" id="CLU_048697_0_0_2"/>
<dbReference type="GO" id="GO:0008168">
    <property type="term" value="F:methyltransferase activity"/>
    <property type="evidence" value="ECO:0007669"/>
    <property type="project" value="UniProtKB-KW"/>
</dbReference>
<dbReference type="GeneID" id="8777628"/>
<dbReference type="InterPro" id="IPR011005">
    <property type="entry name" value="Dihydropteroate_synth-like_sf"/>
</dbReference>
<organism evidence="4 5">
    <name type="scientific">Ferroglobus placidus (strain DSM 10642 / AEDII12DO)</name>
    <dbReference type="NCBI Taxonomy" id="589924"/>
    <lineage>
        <taxon>Archaea</taxon>
        <taxon>Methanobacteriati</taxon>
        <taxon>Methanobacteriota</taxon>
        <taxon>Archaeoglobi</taxon>
        <taxon>Archaeoglobales</taxon>
        <taxon>Archaeoglobaceae</taxon>
        <taxon>Ferroglobus</taxon>
    </lineage>
</organism>
<dbReference type="Proteomes" id="UP000002613">
    <property type="component" value="Chromosome"/>
</dbReference>
<comment type="similarity">
    <text evidence="1">Belongs to the MtrH family.</text>
</comment>
<dbReference type="GO" id="GO:0032259">
    <property type="term" value="P:methylation"/>
    <property type="evidence" value="ECO:0007669"/>
    <property type="project" value="UniProtKB-KW"/>
</dbReference>
<gene>
    <name evidence="4" type="ordered locus">Ferp_0136</name>
</gene>
<dbReference type="PaxDb" id="589924-Ferp_0136"/>
<dbReference type="NCBIfam" id="NF002142">
    <property type="entry name" value="PRK00979.1-1"/>
    <property type="match status" value="1"/>
</dbReference>
<dbReference type="Pfam" id="PF02007">
    <property type="entry name" value="MtrH"/>
    <property type="match status" value="1"/>
</dbReference>
<keyword evidence="5" id="KW-1185">Reference proteome</keyword>
<dbReference type="InterPro" id="IPR023467">
    <property type="entry name" value="MeTrfase_MtrH/MtxH"/>
</dbReference>
<dbReference type="KEGG" id="fpl:Ferp_0136"/>
<evidence type="ECO:0000256" key="1">
    <source>
        <dbReference type="ARBA" id="ARBA00006230"/>
    </source>
</evidence>
<dbReference type="EC" id="2.1.1.86" evidence="4"/>
<dbReference type="GO" id="GO:0006730">
    <property type="term" value="P:one-carbon metabolic process"/>
    <property type="evidence" value="ECO:0007669"/>
    <property type="project" value="InterPro"/>
</dbReference>
<dbReference type="SUPFAM" id="SSF51717">
    <property type="entry name" value="Dihydropteroate synthetase-like"/>
    <property type="match status" value="1"/>
</dbReference>
<evidence type="ECO:0000256" key="3">
    <source>
        <dbReference type="ARBA" id="ARBA00022679"/>
    </source>
</evidence>
<dbReference type="AlphaFoldDB" id="D3S188"/>
<evidence type="ECO:0000313" key="5">
    <source>
        <dbReference type="Proteomes" id="UP000002613"/>
    </source>
</evidence>
<evidence type="ECO:0000313" key="4">
    <source>
        <dbReference type="EMBL" id="ADC64324.1"/>
    </source>
</evidence>
<proteinExistence type="inferred from homology"/>
<evidence type="ECO:0000256" key="2">
    <source>
        <dbReference type="ARBA" id="ARBA00022603"/>
    </source>
</evidence>
<protein>
    <submittedName>
        <fullName evidence="4">Tetrahydromethanopterin S-methyltransferase</fullName>
        <ecNumber evidence="4">2.1.1.86</ecNumber>
    </submittedName>
</protein>
<keyword evidence="3 4" id="KW-0808">Transferase</keyword>
<dbReference type="eggNOG" id="arCOG04336">
    <property type="taxonomic scope" value="Archaea"/>
</dbReference>
<name>D3S188_FERPA</name>
<sequence>MIPGLNFDRIVLIGSIFYSRHAIVEDHNKGIFNREKAEELINKQEELADKYQISSTLDVVAETGEAMVKYLDFILDLYDKPIILDGYVEARVAGLKYVIEHGVSDKIIYNSINPINTKEELELIKEAKIKYAVIFDYDPSYTTPPRRLALLTGDGRKEGLIQKAKKLGIKEMLIDVVPTDIKSLGEVIETLLLVKATYSYPAGCGPANVSYYMAEYLKKELDTKVLVSSVDSVAQLFSDFLFYGPIERSEIAFESAFIVEEVKEGLSTPIYKMVVSR</sequence>
<reference evidence="5" key="1">
    <citation type="submission" date="2010-02" db="EMBL/GenBank/DDBJ databases">
        <title>Complete sequence of Ferroglobus placidus DSM 10642.</title>
        <authorList>
            <consortium name="US DOE Joint Genome Institute"/>
            <person name="Lucas S."/>
            <person name="Copeland A."/>
            <person name="Lapidus A."/>
            <person name="Cheng J.-F."/>
            <person name="Bruce D."/>
            <person name="Goodwin L."/>
            <person name="Pitluck S."/>
            <person name="Saunders E."/>
            <person name="Brettin T."/>
            <person name="Detter J.C."/>
            <person name="Han C."/>
            <person name="Tapia R."/>
            <person name="Larimer F."/>
            <person name="Land M."/>
            <person name="Hauser L."/>
            <person name="Kyrpides N."/>
            <person name="Ivanova N."/>
            <person name="Holmes D."/>
            <person name="Lovley D."/>
            <person name="Kyrpides N."/>
            <person name="Anderson I.J."/>
            <person name="Woyke T."/>
        </authorList>
    </citation>
    <scope>NUCLEOTIDE SEQUENCE [LARGE SCALE GENOMIC DNA]</scope>
    <source>
        <strain evidence="5">DSM 10642 / AEDII12DO</strain>
    </source>
</reference>
<dbReference type="RefSeq" id="WP_012964671.1">
    <property type="nucleotide sequence ID" value="NC_013849.1"/>
</dbReference>
<keyword evidence="2 4" id="KW-0489">Methyltransferase</keyword>